<dbReference type="RefSeq" id="WP_399649886.1">
    <property type="nucleotide sequence ID" value="NZ_JBITYG010000004.1"/>
</dbReference>
<protein>
    <submittedName>
        <fullName evidence="2">Uncharacterized protein</fullName>
    </submittedName>
</protein>
<dbReference type="Proteomes" id="UP001614394">
    <property type="component" value="Unassembled WGS sequence"/>
</dbReference>
<evidence type="ECO:0000313" key="3">
    <source>
        <dbReference type="Proteomes" id="UP001614394"/>
    </source>
</evidence>
<name>A0ABW8C7G0_9ACTN</name>
<keyword evidence="3" id="KW-1185">Reference proteome</keyword>
<accession>A0ABW8C7G0</accession>
<feature type="region of interest" description="Disordered" evidence="1">
    <location>
        <begin position="637"/>
        <end position="658"/>
    </location>
</feature>
<comment type="caution">
    <text evidence="2">The sequence shown here is derived from an EMBL/GenBank/DDBJ whole genome shotgun (WGS) entry which is preliminary data.</text>
</comment>
<proteinExistence type="predicted"/>
<reference evidence="2 3" key="1">
    <citation type="submission" date="2024-10" db="EMBL/GenBank/DDBJ databases">
        <title>The Natural Products Discovery Center: Release of the First 8490 Sequenced Strains for Exploring Actinobacteria Biosynthetic Diversity.</title>
        <authorList>
            <person name="Kalkreuter E."/>
            <person name="Kautsar S.A."/>
            <person name="Yang D."/>
            <person name="Bader C.D."/>
            <person name="Teijaro C.N."/>
            <person name="Fluegel L."/>
            <person name="Davis C.M."/>
            <person name="Simpson J.R."/>
            <person name="Lauterbach L."/>
            <person name="Steele A.D."/>
            <person name="Gui C."/>
            <person name="Meng S."/>
            <person name="Li G."/>
            <person name="Viehrig K."/>
            <person name="Ye F."/>
            <person name="Su P."/>
            <person name="Kiefer A.F."/>
            <person name="Nichols A."/>
            <person name="Cepeda A.J."/>
            <person name="Yan W."/>
            <person name="Fan B."/>
            <person name="Jiang Y."/>
            <person name="Adhikari A."/>
            <person name="Zheng C.-J."/>
            <person name="Schuster L."/>
            <person name="Cowan T.M."/>
            <person name="Smanski M.J."/>
            <person name="Chevrette M.G."/>
            <person name="De Carvalho L.P.S."/>
            <person name="Shen B."/>
        </authorList>
    </citation>
    <scope>NUCLEOTIDE SEQUENCE [LARGE SCALE GENOMIC DNA]</scope>
    <source>
        <strain evidence="2 3">NPDC053399</strain>
    </source>
</reference>
<dbReference type="EMBL" id="JBITYG010000004">
    <property type="protein sequence ID" value="MFI9102358.1"/>
    <property type="molecule type" value="Genomic_DNA"/>
</dbReference>
<organism evidence="2 3">
    <name type="scientific">Streptomyces fildesensis</name>
    <dbReference type="NCBI Taxonomy" id="375757"/>
    <lineage>
        <taxon>Bacteria</taxon>
        <taxon>Bacillati</taxon>
        <taxon>Actinomycetota</taxon>
        <taxon>Actinomycetes</taxon>
        <taxon>Kitasatosporales</taxon>
        <taxon>Streptomycetaceae</taxon>
        <taxon>Streptomyces</taxon>
    </lineage>
</organism>
<sequence length="1089" mass="119498">MSANAYSFLPWLRAGIATKITTSPVGPATRASIPVRLLLSGDPLEGTDRLNRPVEQPVQLYGPGDVIGVDPRAISRTEPRPWITNVEPNYLAHIEFYQEDFLWRYSPAAPDENGRLLPWLALIVLEGPTDSGGPGEFTEGTVPDRPLPFITVTDPATTLPRPEQLGAWAHVHVNGELDDRVVSDEQSMPAALSQLRSVLSSDPDNACGRLICPRHLQPNRPYHAFLVPTFETGRLAGLGFEPVVPAAQGPLYSSWGANYPNRQAVGQLPYYHRWFFGTGAAGDFEYLVRLLHPRKPDDRVARRDVDVRQPPGGGLPPITTPEGLGGVLRLGGALRIPDRPMDLWDDWDGRFPPPPPPPTPPPPYPHPFQKALAELINLADDYLETTPAAAHANLTAVAGAPEVHLLAGEVDPVITPPLYGKWHARTARLLTERDGTQIPDPLNKNWVHRLNLDPRFRIAANFGTQVVQARQEEFMAAAWAQVGDVLEANNRIRAAQLAREVGHVLQKKHLSPPAAPPALAATPAPSGRALRLTAPANSRVTPLPGGAGLAAGIEELGENLVVGFKVAASKVAAAPLSPEMRRIMRPGSPLMKTLFATAQPDELVPKMDQASGAVTAAAAKVTPAAVVTPQKLDDVLHPPPPGVAHTAGDDPPPEGDPVQRLKTSTAFVISVPAEGIVPPTGGPDSLEAQKFKEGLRDIYRGWGDATVGGKADVRPRLDVDLATGHMLTGLRADDTVPKNLLASVRLQGERLEPFADRFIEVMAYPVIDLPMFQSLIDMSVDTFVPNLNLVPPNSITLLETDQEFIEAFMVGLNHEMARELLWREYPSDQRGTPFRQFWDPRPALSLPGENPEARKERLYDITRIDTWTQDTLLGAHDNRDLGQQQENELVLVIRGELLKKYPTAAVYAHKADWARDDQGNPHPELERVLAEFPDAEHPPPDLVKLPIYEAKVDPDITLLGFDLTSKTARGHLPDDPGWFFVIKERPGDPRFGVDEGQEDTPVEVWNDLSWKDVDPQNRRFIELDPAVNVPLLPFDGSEDDQEKQEQRREDISLPLWNSKLSSADIAYMLFQAPVLIAVHAQEMLPDAAE</sequence>
<evidence type="ECO:0000313" key="2">
    <source>
        <dbReference type="EMBL" id="MFI9102358.1"/>
    </source>
</evidence>
<gene>
    <name evidence="2" type="ORF">ACIGXA_17715</name>
</gene>
<evidence type="ECO:0000256" key="1">
    <source>
        <dbReference type="SAM" id="MobiDB-lite"/>
    </source>
</evidence>